<dbReference type="PANTHER" id="PTHR33254:SF4">
    <property type="entry name" value="4-HYDROXY-4-METHYL-2-OXOGLUTARATE ALDOLASE 3-RELATED"/>
    <property type="match status" value="1"/>
</dbReference>
<reference evidence="6 7" key="1">
    <citation type="journal article" date="2000" name="Arch. Microbiol.">
        <title>Rhodobaca bogoriensis gen. nov. and sp. nov., an alkaliphilic purple nonsulfur bacterium from African Rift Valley soda lakes.</title>
        <authorList>
            <person name="Milford A.D."/>
            <person name="Achenbach L.A."/>
            <person name="Jung D.O."/>
            <person name="Madigan M.T."/>
        </authorList>
    </citation>
    <scope>NUCLEOTIDE SEQUENCE [LARGE SCALE GENOMIC DNA]</scope>
    <source>
        <strain evidence="6 7">2376</strain>
    </source>
</reference>
<evidence type="ECO:0000256" key="2">
    <source>
        <dbReference type="ARBA" id="ARBA00016549"/>
    </source>
</evidence>
<keyword evidence="7" id="KW-1185">Reference proteome</keyword>
<name>A0A7Z0L0M3_9RHOB</name>
<dbReference type="Proteomes" id="UP000529417">
    <property type="component" value="Unassembled WGS sequence"/>
</dbReference>
<evidence type="ECO:0000256" key="5">
    <source>
        <dbReference type="PIRSR" id="PIRSR605493-1"/>
    </source>
</evidence>
<organism evidence="6 7">
    <name type="scientific">Rhabdonatronobacter sediminivivens</name>
    <dbReference type="NCBI Taxonomy" id="2743469"/>
    <lineage>
        <taxon>Bacteria</taxon>
        <taxon>Pseudomonadati</taxon>
        <taxon>Pseudomonadota</taxon>
        <taxon>Alphaproteobacteria</taxon>
        <taxon>Rhodobacterales</taxon>
        <taxon>Paracoccaceae</taxon>
        <taxon>Rhabdonatronobacter</taxon>
    </lineage>
</organism>
<dbReference type="InterPro" id="IPR005493">
    <property type="entry name" value="RraA/RraA-like"/>
</dbReference>
<dbReference type="GO" id="GO:0046872">
    <property type="term" value="F:metal ion binding"/>
    <property type="evidence" value="ECO:0007669"/>
    <property type="project" value="UniProtKB-KW"/>
</dbReference>
<feature type="binding site" evidence="5">
    <location>
        <position position="145"/>
    </location>
    <ligand>
        <name>Mg(2+)</name>
        <dbReference type="ChEBI" id="CHEBI:18420"/>
    </ligand>
</feature>
<protein>
    <recommendedName>
        <fullName evidence="2">Putative 4-hydroxy-4-methyl-2-oxoglutarate aldolase</fullName>
    </recommendedName>
    <alternativeName>
        <fullName evidence="3">Regulator of ribonuclease activity homolog</fullName>
    </alternativeName>
    <alternativeName>
        <fullName evidence="4">RraA-like protein</fullName>
    </alternativeName>
</protein>
<dbReference type="SUPFAM" id="SSF89562">
    <property type="entry name" value="RraA-like"/>
    <property type="match status" value="1"/>
</dbReference>
<sequence>MKRLTGKIDADRIRMMETPRPPEGIIDRIKALGCDTSLISDAMDDLGIGGRLAGSHYRPTIAGAGIVGPALTVRNVISPRLDTVPERAKAKRNGMAEMEAHNLATPGDVVVIEGVPGLSNMGGISALIAQRHGVAGAVIQGGIRDVAHSRADGFPIWSSEISPITGKWRLDTVEINGPVSLHGQHVRPGDLIIADDTGVCILPPEFADAVVSRAEAQFALEAKRIEAVKAGVHVADLPKW</sequence>
<feature type="binding site" evidence="5">
    <location>
        <position position="144"/>
    </location>
    <ligand>
        <name>substrate</name>
    </ligand>
</feature>
<evidence type="ECO:0000256" key="1">
    <source>
        <dbReference type="ARBA" id="ARBA00001968"/>
    </source>
</evidence>
<dbReference type="AlphaFoldDB" id="A0A7Z0L0M3"/>
<comment type="caution">
    <text evidence="6">The sequence shown here is derived from an EMBL/GenBank/DDBJ whole genome shotgun (WGS) entry which is preliminary data.</text>
</comment>
<accession>A0A7Z0L0M3</accession>
<dbReference type="EMBL" id="JACBXS010000018">
    <property type="protein sequence ID" value="NYS25358.1"/>
    <property type="molecule type" value="Genomic_DNA"/>
</dbReference>
<dbReference type="InterPro" id="IPR036704">
    <property type="entry name" value="RraA/RraA-like_sf"/>
</dbReference>
<dbReference type="Pfam" id="PF03737">
    <property type="entry name" value="RraA-like"/>
    <property type="match status" value="1"/>
</dbReference>
<keyword evidence="5" id="KW-0479">Metal-binding</keyword>
<dbReference type="Gene3D" id="3.50.30.40">
    <property type="entry name" value="Ribonuclease E inhibitor RraA/RraA-like"/>
    <property type="match status" value="1"/>
</dbReference>
<keyword evidence="5" id="KW-0460">Magnesium</keyword>
<gene>
    <name evidence="6" type="ORF">HUK65_10170</name>
</gene>
<dbReference type="CDD" id="cd16841">
    <property type="entry name" value="RraA_family"/>
    <property type="match status" value="1"/>
</dbReference>
<evidence type="ECO:0000313" key="7">
    <source>
        <dbReference type="Proteomes" id="UP000529417"/>
    </source>
</evidence>
<evidence type="ECO:0000256" key="4">
    <source>
        <dbReference type="ARBA" id="ARBA00030169"/>
    </source>
</evidence>
<evidence type="ECO:0000256" key="3">
    <source>
        <dbReference type="ARBA" id="ARBA00029596"/>
    </source>
</evidence>
<dbReference type="PANTHER" id="PTHR33254">
    <property type="entry name" value="4-HYDROXY-4-METHYL-2-OXOGLUTARATE ALDOLASE 3-RELATED"/>
    <property type="match status" value="1"/>
</dbReference>
<comment type="cofactor">
    <cofactor evidence="5">
        <name>Mg(2+)</name>
        <dbReference type="ChEBI" id="CHEBI:18420"/>
    </cofactor>
</comment>
<evidence type="ECO:0000313" key="6">
    <source>
        <dbReference type="EMBL" id="NYS25358.1"/>
    </source>
</evidence>
<proteinExistence type="predicted"/>
<comment type="cofactor">
    <cofactor evidence="1">
        <name>a divalent metal cation</name>
        <dbReference type="ChEBI" id="CHEBI:60240"/>
    </cofactor>
</comment>
<dbReference type="RefSeq" id="WP_179906065.1">
    <property type="nucleotide sequence ID" value="NZ_JACBXS010000018.1"/>
</dbReference>